<keyword evidence="5 8" id="KW-0256">Endoplasmic reticulum</keyword>
<protein>
    <recommendedName>
        <fullName evidence="8">Dolichyl-diphosphooligosaccharide--protein glycosyltransferase subunit OST2</fullName>
        <shortName evidence="8">Oligosaccharyl transferase subunit OST2</shortName>
    </recommendedName>
</protein>
<proteinExistence type="inferred from homology"/>
<evidence type="ECO:0000256" key="6">
    <source>
        <dbReference type="ARBA" id="ARBA00022989"/>
    </source>
</evidence>
<evidence type="ECO:0000313" key="11">
    <source>
        <dbReference type="Proteomes" id="UP000054937"/>
    </source>
</evidence>
<name>A0A0V0Q9I9_PSEPJ</name>
<evidence type="ECO:0000256" key="7">
    <source>
        <dbReference type="ARBA" id="ARBA00023136"/>
    </source>
</evidence>
<feature type="transmembrane region" description="Helical" evidence="8">
    <location>
        <begin position="88"/>
        <end position="108"/>
    </location>
</feature>
<dbReference type="Proteomes" id="UP000054937">
    <property type="component" value="Unassembled WGS sequence"/>
</dbReference>
<dbReference type="UniPathway" id="UPA00378"/>
<gene>
    <name evidence="10" type="ORF">PPERSA_10581</name>
</gene>
<evidence type="ECO:0000256" key="4">
    <source>
        <dbReference type="ARBA" id="ARBA00022692"/>
    </source>
</evidence>
<organism evidence="10 11">
    <name type="scientific">Pseudocohnilembus persalinus</name>
    <name type="common">Ciliate</name>
    <dbReference type="NCBI Taxonomy" id="266149"/>
    <lineage>
        <taxon>Eukaryota</taxon>
        <taxon>Sar</taxon>
        <taxon>Alveolata</taxon>
        <taxon>Ciliophora</taxon>
        <taxon>Intramacronucleata</taxon>
        <taxon>Oligohymenophorea</taxon>
        <taxon>Scuticociliatia</taxon>
        <taxon>Philasterida</taxon>
        <taxon>Pseudocohnilembidae</taxon>
        <taxon>Pseudocohnilembus</taxon>
    </lineage>
</organism>
<keyword evidence="11" id="KW-1185">Reference proteome</keyword>
<evidence type="ECO:0000256" key="1">
    <source>
        <dbReference type="ARBA" id="ARBA00004477"/>
    </source>
</evidence>
<accession>A0A0V0Q9I9</accession>
<dbReference type="GO" id="GO:0008250">
    <property type="term" value="C:oligosaccharyltransferase complex"/>
    <property type="evidence" value="ECO:0007669"/>
    <property type="project" value="InterPro"/>
</dbReference>
<dbReference type="EMBL" id="LDAU01000229">
    <property type="protein sequence ID" value="KRW98810.1"/>
    <property type="molecule type" value="Genomic_DNA"/>
</dbReference>
<evidence type="ECO:0000256" key="9">
    <source>
        <dbReference type="SAM" id="MobiDB-lite"/>
    </source>
</evidence>
<evidence type="ECO:0000256" key="3">
    <source>
        <dbReference type="ARBA" id="ARBA00009386"/>
    </source>
</evidence>
<dbReference type="InterPro" id="IPR003038">
    <property type="entry name" value="DAD/Ost2"/>
</dbReference>
<comment type="similarity">
    <text evidence="3 8">Belongs to the DAD/OST2 family.</text>
</comment>
<comment type="subcellular location">
    <subcellularLocation>
        <location evidence="1 8">Endoplasmic reticulum membrane</location>
        <topology evidence="1 8">Multi-pass membrane protein</topology>
    </subcellularLocation>
</comment>
<dbReference type="InParanoid" id="A0A0V0Q9I9"/>
<dbReference type="PANTHER" id="PTHR10705">
    <property type="entry name" value="DOLICHYL-DIPHOSPHOOLIGOSACCHARIDE--PROTEIN GLYCOSYLTRANSFERASE SUBUNIT DAD1"/>
    <property type="match status" value="1"/>
</dbReference>
<dbReference type="AlphaFoldDB" id="A0A0V0Q9I9"/>
<evidence type="ECO:0000256" key="2">
    <source>
        <dbReference type="ARBA" id="ARBA00004922"/>
    </source>
</evidence>
<dbReference type="GO" id="GO:0006487">
    <property type="term" value="P:protein N-linked glycosylation"/>
    <property type="evidence" value="ECO:0007669"/>
    <property type="project" value="TreeGrafter"/>
</dbReference>
<comment type="subunit">
    <text evidence="8">Component of the oligosaccharyltransferase (OST) complex.</text>
</comment>
<comment type="caution">
    <text evidence="10">The sequence shown here is derived from an EMBL/GenBank/DDBJ whole genome shotgun (WGS) entry which is preliminary data.</text>
</comment>
<feature type="transmembrane region" description="Helical" evidence="8">
    <location>
        <begin position="61"/>
        <end position="82"/>
    </location>
</feature>
<feature type="region of interest" description="Disordered" evidence="9">
    <location>
        <begin position="1"/>
        <end position="24"/>
    </location>
</feature>
<keyword evidence="4 8" id="KW-0812">Transmembrane</keyword>
<dbReference type="Pfam" id="PF02109">
    <property type="entry name" value="DAD"/>
    <property type="match status" value="1"/>
</dbReference>
<dbReference type="PANTHER" id="PTHR10705:SF0">
    <property type="entry name" value="DOLICHYL-DIPHOSPHOOLIGOSACCHARIDE--PROTEIN GLYCOSYLTRANSFERASE SUBUNIT DAD1"/>
    <property type="match status" value="1"/>
</dbReference>
<evidence type="ECO:0000256" key="8">
    <source>
        <dbReference type="RuleBase" id="RU361136"/>
    </source>
</evidence>
<evidence type="ECO:0000256" key="5">
    <source>
        <dbReference type="ARBA" id="ARBA00022824"/>
    </source>
</evidence>
<comment type="pathway">
    <text evidence="2 8">Protein modification; protein glycosylation.</text>
</comment>
<keyword evidence="7 8" id="KW-0472">Membrane</keyword>
<keyword evidence="6 8" id="KW-1133">Transmembrane helix</keyword>
<reference evidence="10 11" key="1">
    <citation type="journal article" date="2015" name="Sci. Rep.">
        <title>Genome of the facultative scuticociliatosis pathogen Pseudocohnilembus persalinus provides insight into its virulence through horizontal gene transfer.</title>
        <authorList>
            <person name="Xiong J."/>
            <person name="Wang G."/>
            <person name="Cheng J."/>
            <person name="Tian M."/>
            <person name="Pan X."/>
            <person name="Warren A."/>
            <person name="Jiang C."/>
            <person name="Yuan D."/>
            <person name="Miao W."/>
        </authorList>
    </citation>
    <scope>NUCLEOTIDE SEQUENCE [LARGE SCALE GENOMIC DNA]</scope>
    <source>
        <strain evidence="10">36N120E</strain>
    </source>
</reference>
<feature type="transmembrane region" description="Helical" evidence="8">
    <location>
        <begin position="128"/>
        <end position="146"/>
    </location>
</feature>
<comment type="function">
    <text evidence="8">Subunit of the oligosaccharyl transferase (OST) complex that catalyzes the initial transfer of a defined glycan (Glc(3)Man(9)GlcNAc(2) in eukaryotes) from the lipid carrier dolichol-pyrophosphate to an asparagine residue within an Asn-X-Ser/Thr consensus motif in nascent polypeptide chains, the first step in protein N-glycosylation. N-glycosylation occurs cotranslationally and the complex associates with the Sec61 complex at the channel-forming translocon complex that mediates protein translocation across the endoplasmic reticulum (ER). All subunits are required for a maximal enzyme activity.</text>
</comment>
<dbReference type="OMA" id="HIILHIV"/>
<feature type="compositionally biased region" description="Basic and acidic residues" evidence="9">
    <location>
        <begin position="15"/>
        <end position="24"/>
    </location>
</feature>
<evidence type="ECO:0000313" key="10">
    <source>
        <dbReference type="EMBL" id="KRW98810.1"/>
    </source>
</evidence>
<dbReference type="FunCoup" id="A0A0V0Q9I9">
    <property type="interactions" value="111"/>
</dbReference>
<sequence length="147" mass="17031">MSTIQQKGAKTKKSQKGEKGNKKDDQKILDEFIKEKQQIEKQIEGSFLENYLKENSRRVQLIDAFCLYLFSLAAVQIVYRVIAGDFPYNAFLAGIFSTFGLLIITVCLRMQVNPKTRYLKNQNLSTAFWEYLLCTYIFFVAIINYLG</sequence>
<dbReference type="OrthoDB" id="445566at2759"/>